<dbReference type="InterPro" id="IPR006108">
    <property type="entry name" value="3HC_DH_C"/>
</dbReference>
<feature type="region of interest" description="Disordered" evidence="2">
    <location>
        <begin position="265"/>
        <end position="291"/>
    </location>
</feature>
<dbReference type="SUPFAM" id="SSF48179">
    <property type="entry name" value="6-phosphogluconate dehydrogenase C-terminal domain-like"/>
    <property type="match status" value="2"/>
</dbReference>
<name>A0A7X9ZZK9_9BURK</name>
<keyword evidence="1" id="KW-0560">Oxidoreductase</keyword>
<dbReference type="Pfam" id="PF00725">
    <property type="entry name" value="3HCDH"/>
    <property type="match status" value="2"/>
</dbReference>
<reference evidence="5 6" key="1">
    <citation type="submission" date="2020-04" db="EMBL/GenBank/DDBJ databases">
        <title>Paraburkholderia sp. G-4-1-8 isolated from soil.</title>
        <authorList>
            <person name="Dahal R.H."/>
        </authorList>
    </citation>
    <scope>NUCLEOTIDE SEQUENCE [LARGE SCALE GENOMIC DNA]</scope>
    <source>
        <strain evidence="5 6">G-4-1-8</strain>
    </source>
</reference>
<evidence type="ECO:0000256" key="2">
    <source>
        <dbReference type="SAM" id="MobiDB-lite"/>
    </source>
</evidence>
<dbReference type="InterPro" id="IPR036291">
    <property type="entry name" value="NAD(P)-bd_dom_sf"/>
</dbReference>
<feature type="domain" description="3-hydroxyacyl-CoA dehydrogenase NAD binding" evidence="4">
    <location>
        <begin position="1"/>
        <end position="166"/>
    </location>
</feature>
<proteinExistence type="predicted"/>
<evidence type="ECO:0000313" key="5">
    <source>
        <dbReference type="EMBL" id="NML32873.1"/>
    </source>
</evidence>
<dbReference type="InterPro" id="IPR008927">
    <property type="entry name" value="6-PGluconate_DH-like_C_sf"/>
</dbReference>
<dbReference type="PANTHER" id="PTHR48075">
    <property type="entry name" value="3-HYDROXYACYL-COA DEHYDROGENASE FAMILY PROTEIN"/>
    <property type="match status" value="1"/>
</dbReference>
<dbReference type="GO" id="GO:0016616">
    <property type="term" value="F:oxidoreductase activity, acting on the CH-OH group of donors, NAD or NADP as acceptor"/>
    <property type="evidence" value="ECO:0007669"/>
    <property type="project" value="InterPro"/>
</dbReference>
<protein>
    <submittedName>
        <fullName evidence="5">3-hydroxyacyl-CoA dehydrogenase</fullName>
    </submittedName>
</protein>
<sequence length="489" mass="52344">MGAGIAQLCAEAGFQVRLCADDEKAVAIAHQMLARKVGKGKITQEAANAAADAIRHVASLSALTGCDLVIETQLADRETTQDTLSKLERVLAPEAVIALNTSAHPVSVLARHVEYPQRIAGLHFFEPAPLMRVVEVIPGLRTAPELVPQLSGFVTGLGHQAVVVRDSPGFVVNHIGRALLTEGARIVAENIATPEVVDEVARKQLGLRMGPFELLDLIGLNISLPVMEQLHSDFRHEPRLRPPAFLAIRVAAGLHGRTTGSSFYTSSISGGEQSESAATSEKKSSPASNSWPSVWIDHSDSDLYQKVLEYLQPTGVKLDRSDVPDSGSLCLITPVGMDATSYIVAHGLNPQRTIAVDAASGLDSVAVLMAAPGLPADVKETALSMFELAGSAVWIADSPGFIGQRMLAALVNLACDVAQQNVAAPRELDRLVRTALGYPYGPLEWGDRFGACRILNVLRAQLKDGDPRDRPTPWLRRRAELGLSLFTPD</sequence>
<dbReference type="GO" id="GO:0070403">
    <property type="term" value="F:NAD+ binding"/>
    <property type="evidence" value="ECO:0007669"/>
    <property type="project" value="InterPro"/>
</dbReference>
<evidence type="ECO:0000313" key="6">
    <source>
        <dbReference type="Proteomes" id="UP000583127"/>
    </source>
</evidence>
<gene>
    <name evidence="5" type="ORF">HHL14_18790</name>
</gene>
<dbReference type="InterPro" id="IPR006176">
    <property type="entry name" value="3-OHacyl-CoA_DH_NAD-bd"/>
</dbReference>
<evidence type="ECO:0000259" key="3">
    <source>
        <dbReference type="Pfam" id="PF00725"/>
    </source>
</evidence>
<dbReference type="SUPFAM" id="SSF51735">
    <property type="entry name" value="NAD(P)-binding Rossmann-fold domains"/>
    <property type="match status" value="1"/>
</dbReference>
<feature type="domain" description="3-hydroxyacyl-CoA dehydrogenase C-terminal" evidence="3">
    <location>
        <begin position="169"/>
        <end position="265"/>
    </location>
</feature>
<dbReference type="AlphaFoldDB" id="A0A7X9ZZK9"/>
<comment type="caution">
    <text evidence="5">The sequence shown here is derived from an EMBL/GenBank/DDBJ whole genome shotgun (WGS) entry which is preliminary data.</text>
</comment>
<dbReference type="Gene3D" id="3.40.50.720">
    <property type="entry name" value="NAD(P)-binding Rossmann-like Domain"/>
    <property type="match status" value="1"/>
</dbReference>
<dbReference type="GO" id="GO:0006631">
    <property type="term" value="P:fatty acid metabolic process"/>
    <property type="evidence" value="ECO:0007669"/>
    <property type="project" value="InterPro"/>
</dbReference>
<feature type="domain" description="3-hydroxyacyl-CoA dehydrogenase C-terminal" evidence="3">
    <location>
        <begin position="400"/>
        <end position="482"/>
    </location>
</feature>
<organism evidence="5 6">
    <name type="scientific">Paraburkholderia antibiotica</name>
    <dbReference type="NCBI Taxonomy" id="2728839"/>
    <lineage>
        <taxon>Bacteria</taxon>
        <taxon>Pseudomonadati</taxon>
        <taxon>Pseudomonadota</taxon>
        <taxon>Betaproteobacteria</taxon>
        <taxon>Burkholderiales</taxon>
        <taxon>Burkholderiaceae</taxon>
        <taxon>Paraburkholderia</taxon>
    </lineage>
</organism>
<dbReference type="Gene3D" id="1.10.1040.50">
    <property type="match status" value="1"/>
</dbReference>
<evidence type="ECO:0000259" key="4">
    <source>
        <dbReference type="Pfam" id="PF02737"/>
    </source>
</evidence>
<dbReference type="Pfam" id="PF02737">
    <property type="entry name" value="3HCDH_N"/>
    <property type="match status" value="1"/>
</dbReference>
<keyword evidence="6" id="KW-1185">Reference proteome</keyword>
<dbReference type="EMBL" id="JABBFZ010000011">
    <property type="protein sequence ID" value="NML32873.1"/>
    <property type="molecule type" value="Genomic_DNA"/>
</dbReference>
<dbReference type="PANTHER" id="PTHR48075:SF5">
    <property type="entry name" value="3-HYDROXYBUTYRYL-COA DEHYDROGENASE"/>
    <property type="match status" value="1"/>
</dbReference>
<evidence type="ECO:0000256" key="1">
    <source>
        <dbReference type="ARBA" id="ARBA00023002"/>
    </source>
</evidence>
<dbReference type="Proteomes" id="UP000583127">
    <property type="component" value="Unassembled WGS sequence"/>
</dbReference>
<accession>A0A7X9ZZK9</accession>